<keyword evidence="2" id="KW-1185">Reference proteome</keyword>
<gene>
    <name evidence="1" type="ORF">SAMN04488130_109101</name>
</gene>
<dbReference type="Proteomes" id="UP000236737">
    <property type="component" value="Unassembled WGS sequence"/>
</dbReference>
<name>A0A1H5Z4R5_9FLAO</name>
<sequence length="90" mass="10278">MENNIIEIPVKGIIIGEYQNFDSWIKNVQECANKHGFNSKLLHQDKNGFAITGYDLINHKDRSPYPVKTYLLIQDPTIAKPQSFKATSNN</sequence>
<reference evidence="2" key="1">
    <citation type="submission" date="2016-10" db="EMBL/GenBank/DDBJ databases">
        <authorList>
            <person name="Varghese N."/>
            <person name="Submissions S."/>
        </authorList>
    </citation>
    <scope>NUCLEOTIDE SEQUENCE [LARGE SCALE GENOMIC DNA]</scope>
    <source>
        <strain evidence="2">CGMCC 1.9230</strain>
    </source>
</reference>
<proteinExistence type="predicted"/>
<organism evidence="1 2">
    <name type="scientific">Flavobacterium urumqiense</name>
    <dbReference type="NCBI Taxonomy" id="935224"/>
    <lineage>
        <taxon>Bacteria</taxon>
        <taxon>Pseudomonadati</taxon>
        <taxon>Bacteroidota</taxon>
        <taxon>Flavobacteriia</taxon>
        <taxon>Flavobacteriales</taxon>
        <taxon>Flavobacteriaceae</taxon>
        <taxon>Flavobacterium</taxon>
    </lineage>
</organism>
<accession>A0A1H5Z4R5</accession>
<dbReference type="OrthoDB" id="1376096at2"/>
<evidence type="ECO:0000313" key="2">
    <source>
        <dbReference type="Proteomes" id="UP000236737"/>
    </source>
</evidence>
<dbReference type="AlphaFoldDB" id="A0A1H5Z4R5"/>
<evidence type="ECO:0000313" key="1">
    <source>
        <dbReference type="EMBL" id="SEG31318.1"/>
    </source>
</evidence>
<dbReference type="EMBL" id="FNVP01000009">
    <property type="protein sequence ID" value="SEG31318.1"/>
    <property type="molecule type" value="Genomic_DNA"/>
</dbReference>
<protein>
    <submittedName>
        <fullName evidence="1">Uncharacterized protein</fullName>
    </submittedName>
</protein>
<dbReference type="RefSeq" id="WP_104000319.1">
    <property type="nucleotide sequence ID" value="NZ_FNVP01000009.1"/>
</dbReference>